<dbReference type="Gene3D" id="3.30.160.60">
    <property type="entry name" value="Classic Zinc Finger"/>
    <property type="match status" value="2"/>
</dbReference>
<keyword evidence="6" id="KW-0539">Nucleus</keyword>
<dbReference type="OrthoDB" id="7327383at2759"/>
<dbReference type="InterPro" id="IPR013087">
    <property type="entry name" value="Znf_C2H2_type"/>
</dbReference>
<keyword evidence="10" id="KW-1185">Reference proteome</keyword>
<accession>A0A852IP17</accession>
<dbReference type="FunFam" id="3.30.160.60:FF:002090">
    <property type="entry name" value="Zinc finger protein 473"/>
    <property type="match status" value="1"/>
</dbReference>
<reference evidence="9" key="1">
    <citation type="submission" date="2020-02" db="EMBL/GenBank/DDBJ databases">
        <title>Bird 10,000 Genomes (B10K) Project - Family phase.</title>
        <authorList>
            <person name="Zhang G."/>
        </authorList>
    </citation>
    <scope>NUCLEOTIDE SEQUENCE</scope>
    <source>
        <strain evidence="9">B10K-DU-002-37</strain>
        <tissue evidence="9">Muscle</tissue>
    </source>
</reference>
<evidence type="ECO:0000256" key="3">
    <source>
        <dbReference type="ARBA" id="ARBA00022737"/>
    </source>
</evidence>
<dbReference type="AlphaFoldDB" id="A0A852IP17"/>
<dbReference type="PROSITE" id="PS50157">
    <property type="entry name" value="ZINC_FINGER_C2H2_2"/>
    <property type="match status" value="2"/>
</dbReference>
<dbReference type="GO" id="GO:0000981">
    <property type="term" value="F:DNA-binding transcription factor activity, RNA polymerase II-specific"/>
    <property type="evidence" value="ECO:0007669"/>
    <property type="project" value="TreeGrafter"/>
</dbReference>
<dbReference type="Proteomes" id="UP000627253">
    <property type="component" value="Unassembled WGS sequence"/>
</dbReference>
<evidence type="ECO:0000256" key="6">
    <source>
        <dbReference type="ARBA" id="ARBA00023242"/>
    </source>
</evidence>
<comment type="subcellular location">
    <subcellularLocation>
        <location evidence="1">Nucleus</location>
    </subcellularLocation>
</comment>
<keyword evidence="3" id="KW-0677">Repeat</keyword>
<dbReference type="PANTHER" id="PTHR23226">
    <property type="entry name" value="ZINC FINGER AND SCAN DOMAIN-CONTAINING"/>
    <property type="match status" value="1"/>
</dbReference>
<dbReference type="EMBL" id="WAAF01004438">
    <property type="protein sequence ID" value="NXX40570.1"/>
    <property type="molecule type" value="Genomic_DNA"/>
</dbReference>
<keyword evidence="2" id="KW-0479">Metal-binding</keyword>
<dbReference type="Pfam" id="PF00096">
    <property type="entry name" value="zf-C2H2"/>
    <property type="match status" value="2"/>
</dbReference>
<evidence type="ECO:0000256" key="4">
    <source>
        <dbReference type="ARBA" id="ARBA00022771"/>
    </source>
</evidence>
<feature type="domain" description="C2H2-type" evidence="8">
    <location>
        <begin position="1"/>
        <end position="26"/>
    </location>
</feature>
<evidence type="ECO:0000256" key="7">
    <source>
        <dbReference type="PROSITE-ProRule" id="PRU00042"/>
    </source>
</evidence>
<sequence>CPDCGRSFTRSSTLAIHRRIHTREKLFPCADCGKTFTLSSRLLRHRLIHSGERP</sequence>
<feature type="non-terminal residue" evidence="9">
    <location>
        <position position="54"/>
    </location>
</feature>
<dbReference type="FunFam" id="3.30.160.60:FF:001968">
    <property type="entry name" value="chorion transcription factor Cf2 isoform X3"/>
    <property type="match status" value="1"/>
</dbReference>
<evidence type="ECO:0000313" key="9">
    <source>
        <dbReference type="EMBL" id="NXX40570.1"/>
    </source>
</evidence>
<evidence type="ECO:0000259" key="8">
    <source>
        <dbReference type="PROSITE" id="PS50157"/>
    </source>
</evidence>
<evidence type="ECO:0000256" key="1">
    <source>
        <dbReference type="ARBA" id="ARBA00004123"/>
    </source>
</evidence>
<keyword evidence="4 7" id="KW-0863">Zinc-finger</keyword>
<feature type="non-terminal residue" evidence="9">
    <location>
        <position position="1"/>
    </location>
</feature>
<gene>
    <name evidence="9" type="primary">Znf213</name>
    <name evidence="9" type="ORF">TRILEU_R11745</name>
</gene>
<dbReference type="SMART" id="SM00355">
    <property type="entry name" value="ZnF_C2H2"/>
    <property type="match status" value="2"/>
</dbReference>
<protein>
    <submittedName>
        <fullName evidence="9">ZN213 protein</fullName>
    </submittedName>
</protein>
<dbReference type="PROSITE" id="PS00028">
    <property type="entry name" value="ZINC_FINGER_C2H2_1"/>
    <property type="match status" value="2"/>
</dbReference>
<dbReference type="GO" id="GO:0000978">
    <property type="term" value="F:RNA polymerase II cis-regulatory region sequence-specific DNA binding"/>
    <property type="evidence" value="ECO:0007669"/>
    <property type="project" value="TreeGrafter"/>
</dbReference>
<dbReference type="InterPro" id="IPR036236">
    <property type="entry name" value="Znf_C2H2_sf"/>
</dbReference>
<keyword evidence="5" id="KW-0862">Zinc</keyword>
<dbReference type="GO" id="GO:0008270">
    <property type="term" value="F:zinc ion binding"/>
    <property type="evidence" value="ECO:0007669"/>
    <property type="project" value="UniProtKB-KW"/>
</dbReference>
<dbReference type="GO" id="GO:0005634">
    <property type="term" value="C:nucleus"/>
    <property type="evidence" value="ECO:0007669"/>
    <property type="project" value="UniProtKB-SubCell"/>
</dbReference>
<evidence type="ECO:0000256" key="2">
    <source>
        <dbReference type="ARBA" id="ARBA00022723"/>
    </source>
</evidence>
<evidence type="ECO:0000256" key="5">
    <source>
        <dbReference type="ARBA" id="ARBA00022833"/>
    </source>
</evidence>
<proteinExistence type="predicted"/>
<name>A0A852IP17_9PICI</name>
<dbReference type="SUPFAM" id="SSF57667">
    <property type="entry name" value="beta-beta-alpha zinc fingers"/>
    <property type="match status" value="1"/>
</dbReference>
<dbReference type="PANTHER" id="PTHR23226:SF416">
    <property type="entry name" value="FI01424P"/>
    <property type="match status" value="1"/>
</dbReference>
<evidence type="ECO:0000313" key="10">
    <source>
        <dbReference type="Proteomes" id="UP000627253"/>
    </source>
</evidence>
<organism evidence="9 10">
    <name type="scientific">Tricholaema leucomelas</name>
    <name type="common">pied barbet</name>
    <dbReference type="NCBI Taxonomy" id="240729"/>
    <lineage>
        <taxon>Eukaryota</taxon>
        <taxon>Metazoa</taxon>
        <taxon>Chordata</taxon>
        <taxon>Craniata</taxon>
        <taxon>Vertebrata</taxon>
        <taxon>Euteleostomi</taxon>
        <taxon>Archelosauria</taxon>
        <taxon>Archosauria</taxon>
        <taxon>Dinosauria</taxon>
        <taxon>Saurischia</taxon>
        <taxon>Theropoda</taxon>
        <taxon>Coelurosauria</taxon>
        <taxon>Aves</taxon>
        <taxon>Neognathae</taxon>
        <taxon>Neoaves</taxon>
        <taxon>Telluraves</taxon>
        <taxon>Coraciimorphae</taxon>
        <taxon>Piciformes</taxon>
        <taxon>Lybiidae</taxon>
        <taxon>Tricholaema lacrymosa</taxon>
    </lineage>
</organism>
<comment type="caution">
    <text evidence="9">The sequence shown here is derived from an EMBL/GenBank/DDBJ whole genome shotgun (WGS) entry which is preliminary data.</text>
</comment>
<feature type="domain" description="C2H2-type" evidence="8">
    <location>
        <begin position="27"/>
        <end position="54"/>
    </location>
</feature>